<sequence length="78" mass="8573">MPETQKQSLKQLWKSMSPEQREAVAAKAETTPAYLRQVLACGRRPGAALAKNIELATGGEISRQLLRPDLYADLVHVA</sequence>
<evidence type="ECO:0000313" key="2">
    <source>
        <dbReference type="Proteomes" id="UP000294489"/>
    </source>
</evidence>
<proteinExistence type="predicted"/>
<dbReference type="Proteomes" id="UP000294489">
    <property type="component" value="Unassembled WGS sequence"/>
</dbReference>
<dbReference type="InterPro" id="IPR010982">
    <property type="entry name" value="Lambda_DNA-bd_dom_sf"/>
</dbReference>
<evidence type="ECO:0000313" key="1">
    <source>
        <dbReference type="EMBL" id="TDX30789.1"/>
    </source>
</evidence>
<dbReference type="AlphaFoldDB" id="A0A4R8G690"/>
<dbReference type="Gene3D" id="1.10.260.40">
    <property type="entry name" value="lambda repressor-like DNA-binding domains"/>
    <property type="match status" value="1"/>
</dbReference>
<name>A0A4R8G690_9GAMM</name>
<dbReference type="OrthoDB" id="6183985at2"/>
<dbReference type="GO" id="GO:0003677">
    <property type="term" value="F:DNA binding"/>
    <property type="evidence" value="ECO:0007669"/>
    <property type="project" value="InterPro"/>
</dbReference>
<accession>A0A4R8G690</accession>
<organism evidence="1 2">
    <name type="scientific">Modicisalibacter xianhensis</name>
    <dbReference type="NCBI Taxonomy" id="442341"/>
    <lineage>
        <taxon>Bacteria</taxon>
        <taxon>Pseudomonadati</taxon>
        <taxon>Pseudomonadota</taxon>
        <taxon>Gammaproteobacteria</taxon>
        <taxon>Oceanospirillales</taxon>
        <taxon>Halomonadaceae</taxon>
        <taxon>Modicisalibacter</taxon>
    </lineage>
</organism>
<dbReference type="EMBL" id="SOEC01000004">
    <property type="protein sequence ID" value="TDX30789.1"/>
    <property type="molecule type" value="Genomic_DNA"/>
</dbReference>
<gene>
    <name evidence="1" type="ORF">DFO67_10444</name>
</gene>
<dbReference type="RefSeq" id="WP_134016860.1">
    <property type="nucleotide sequence ID" value="NZ_SOEC01000004.1"/>
</dbReference>
<reference evidence="1 2" key="1">
    <citation type="submission" date="2019-03" db="EMBL/GenBank/DDBJ databases">
        <title>Freshwater and sediment microbial communities from various areas in North America, analyzing microbe dynamics in response to fracking.</title>
        <authorList>
            <person name="Lamendella R."/>
        </authorList>
    </citation>
    <scope>NUCLEOTIDE SEQUENCE [LARGE SCALE GENOMIC DNA]</scope>
    <source>
        <strain evidence="1 2">6_TX</strain>
    </source>
</reference>
<comment type="caution">
    <text evidence="1">The sequence shown here is derived from an EMBL/GenBank/DDBJ whole genome shotgun (WGS) entry which is preliminary data.</text>
</comment>
<protein>
    <submittedName>
        <fullName evidence="1">YdaS antitoxin of YdaST toxin-antitoxin system</fullName>
    </submittedName>
</protein>